<dbReference type="InterPro" id="IPR038765">
    <property type="entry name" value="Papain-like_cys_pep_sf"/>
</dbReference>
<evidence type="ECO:0000259" key="2">
    <source>
        <dbReference type="SMART" id="SM00047"/>
    </source>
</evidence>
<proteinExistence type="predicted"/>
<dbReference type="InterPro" id="IPR051056">
    <property type="entry name" value="Glycosyl_Hydrolase_73"/>
</dbReference>
<dbReference type="EMBL" id="PNHD01000002">
    <property type="protein sequence ID" value="PMC60687.1"/>
    <property type="molecule type" value="Genomic_DNA"/>
</dbReference>
<dbReference type="RefSeq" id="WP_102163769.1">
    <property type="nucleotide sequence ID" value="NZ_PNHD01000002.1"/>
</dbReference>
<dbReference type="NCBIfam" id="TIGR01665">
    <property type="entry name" value="put_anti_recept"/>
    <property type="match status" value="1"/>
</dbReference>
<dbReference type="PANTHER" id="PTHR33308:SF9">
    <property type="entry name" value="PEPTIDOGLYCAN HYDROLASE FLGJ"/>
    <property type="match status" value="1"/>
</dbReference>
<evidence type="ECO:0000256" key="1">
    <source>
        <dbReference type="ARBA" id="ARBA00022801"/>
    </source>
</evidence>
<dbReference type="InterPro" id="IPR007119">
    <property type="entry name" value="Phage_tail_spike_N"/>
</dbReference>
<dbReference type="Proteomes" id="UP000235723">
    <property type="component" value="Unassembled WGS sequence"/>
</dbReference>
<dbReference type="SMART" id="SM00047">
    <property type="entry name" value="LYZ2"/>
    <property type="match status" value="1"/>
</dbReference>
<evidence type="ECO:0000313" key="3">
    <source>
        <dbReference type="EMBL" id="PMC60687.1"/>
    </source>
</evidence>
<sequence>MLNEDIGEQDFKGTLAEWVNNTLGEKSDWVVGINEAKDKNLAFKFDGTTTKTKRLAMIAGRFGCEISYDVKLNGNAIDKKVINFYKKRGKETGYRLEFGRDLSDVKRTVSIADLCTAVRAVGKPHKEQIREVKQVEIEEHKKKPAPNSKIELFVKWMKSREGKVRYSQARREGPNYYDCSSSVSSAAKFAGLFPKSVGLPTTETLWAWGNAGTYFHQIKQSEIEYGDIFVSRYNGKGHTGVILDKNTIIHCTLYGSINGIVTTKLNGWTGPNVRFYRWNENKGGTIIDATKKTYWTNSDVTKHDLGKRLQGITATQINNWIRAKAPNSPFNGQGQVFIEAQKQSGLDARYILAHAALESAWGTSRIARTYHNYFGINAYDSNPDNAKKSSNRSLQAGIINGAVWIKEHYYNRGQKTLYAMNHDKNGHNYASDKAWGDKIANIMKGSERYTNAGATASSTEQVTYKEHEVNTDLVGYKYDDGRFYVTDDGLICDREAAKKWTRFNKTGQKYFIRMYDSEATSQKTLFDEGLRFLKNNNEAKISYEVSLRQLPSELEIGDYIRIIDHGFKPALYLSARLVDITRSLCDELSNSAIFANFEEQKAGISERLLSLEKSVYSSKFNWQNVPYEMQLSSSQGNVFKDGVLSTEITAIVTKAGVDQTATIDKFIWERVSEYQDKITTSDEDWNKSKEGSVGNILGINNTDVDLQATFTCSAMLNDVAVATSFITIKDLTIGIYKQEKEPDRASLSWGDVWQWDDGKGNHFKRLWKGDRWEDTITKRDLELLELTPGPPGADGENGMPGKDGKDGRTSYVHFAYADSADGTVGFTRTATANKKYIGFYTDFEKADSTDPKSYEWSLFKGDDGKDGVAGKNGVGLKSTDISYGLSDSETKEPTSWTKTVPSLSKGKYLWTKTVWAYTDNTSETGYTKTYIAKDGNTGKDGIAGKDGVGIKSTTITYAKSISGTSAPTSGWTSSIPSTSPGDFLWTKTVWNYTDNTSETGYSVGKIGKDGSDGIPGKAGADGKTPYFHTAWSNSVDGSKDFSVSEAGEKAYIGTYTDYAKADSTDPKKYTWMLVKGNKGKDGADGTDGSNFTWNLLKKSNVSVENDKYNISNYDLSGDFVVGEDYTLTIWGKLGEDRTRFDFYNSESYVRLEGTTEISQGVYSVSFKWKDTREYNGVVHKGDNSKLLVYAYPSDGKSTSRIDKIKLEKGINTNPVWSPHISEINGKDGVDGKDGTFTGEIGGRNLIKNSDKITGWTKYDGGNHLITDEFMKEFNIQGYRVKSDAANATDFIKSYVNFDVDDLVTGKNYTFSVYVKNNRDVPAQLRVNGFNWNFAYELNANECKRFVVTGKRDNMEGYWKNRIQFQLRSANKGQFVDMTVARPQLEEGDVATSWGKNPSDFEDELEKKADSQTVTDIESRQQAVEVLIKQMPNKNDVQKSFVEVEKAKAYADTVKKALENESLSLKDRIKIIEENVGAGKFTIDAITTFFDFGEEGILIGKKDEAVKMILKNNALEIVDGTKTVARFANSQVQVPNLKVDGVLEFGYHMVTKHDNGVNKYTIIKPI</sequence>
<evidence type="ECO:0000313" key="4">
    <source>
        <dbReference type="Proteomes" id="UP000235723"/>
    </source>
</evidence>
<reference evidence="3 4" key="1">
    <citation type="submission" date="2017-09" db="EMBL/GenBank/DDBJ databases">
        <title>Bacterial strain isolated from the female urinary microbiota.</title>
        <authorList>
            <person name="Thomas-White K."/>
            <person name="Kumar N."/>
            <person name="Forster S."/>
            <person name="Putonti C."/>
            <person name="Lawley T."/>
            <person name="Wolfe A.J."/>
        </authorList>
    </citation>
    <scope>NUCLEOTIDE SEQUENCE [LARGE SCALE GENOMIC DNA]</scope>
    <source>
        <strain evidence="3 4">UMB0115</strain>
    </source>
</reference>
<name>A0A2N6SUD1_FINMA</name>
<dbReference type="Gene3D" id="1.10.530.10">
    <property type="match status" value="1"/>
</dbReference>
<dbReference type="InterPro" id="IPR008044">
    <property type="entry name" value="Phage_lysin"/>
</dbReference>
<gene>
    <name evidence="3" type="ORF">CJ208_02130</name>
</gene>
<dbReference type="Gene3D" id="3.90.1720.10">
    <property type="entry name" value="endopeptidase domain like (from Nostoc punctiforme)"/>
    <property type="match status" value="1"/>
</dbReference>
<dbReference type="Pfam" id="PF05382">
    <property type="entry name" value="Amidase_5"/>
    <property type="match status" value="1"/>
</dbReference>
<dbReference type="InterPro" id="IPR002901">
    <property type="entry name" value="MGlyc_endo_b_GlcNAc-like_dom"/>
</dbReference>
<dbReference type="Pfam" id="PF01832">
    <property type="entry name" value="Glucosaminidase"/>
    <property type="match status" value="1"/>
</dbReference>
<protein>
    <submittedName>
        <fullName evidence="3">Mannosyl-glycoprotein endo-beta-N-acetylglucosamidase</fullName>
    </submittedName>
</protein>
<organism evidence="3 4">
    <name type="scientific">Finegoldia magna</name>
    <name type="common">Peptostreptococcus magnus</name>
    <dbReference type="NCBI Taxonomy" id="1260"/>
    <lineage>
        <taxon>Bacteria</taxon>
        <taxon>Bacillati</taxon>
        <taxon>Bacillota</taxon>
        <taxon>Tissierellia</taxon>
        <taxon>Tissierellales</taxon>
        <taxon>Peptoniphilaceae</taxon>
        <taxon>Finegoldia</taxon>
    </lineage>
</organism>
<keyword evidence="1" id="KW-0378">Hydrolase</keyword>
<dbReference type="GO" id="GO:0004040">
    <property type="term" value="F:amidase activity"/>
    <property type="evidence" value="ECO:0007669"/>
    <property type="project" value="InterPro"/>
</dbReference>
<comment type="caution">
    <text evidence="3">The sequence shown here is derived from an EMBL/GenBank/DDBJ whole genome shotgun (WGS) entry which is preliminary data.</text>
</comment>
<dbReference type="SUPFAM" id="SSF54001">
    <property type="entry name" value="Cysteine proteinases"/>
    <property type="match status" value="1"/>
</dbReference>
<accession>A0A2N6SUD1</accession>
<feature type="domain" description="Mannosyl-glycoprotein endo-beta-N-acetylglucosamidase-like" evidence="2">
    <location>
        <begin position="322"/>
        <end position="450"/>
    </location>
</feature>
<dbReference type="PANTHER" id="PTHR33308">
    <property type="entry name" value="PEPTIDOGLYCAN HYDROLASE FLGJ"/>
    <property type="match status" value="1"/>
</dbReference>